<sequence length="87" mass="9691">MRISPTKSGPARAPKLTNICNIFKYLALIRPKASESSESRPVCSIPALNPTKNSKTSTTIRLVCNKEIPNKLNNKNKEENVNNRRAL</sequence>
<dbReference type="EMBL" id="BART01008576">
    <property type="protein sequence ID" value="GAG55317.1"/>
    <property type="molecule type" value="Genomic_DNA"/>
</dbReference>
<gene>
    <name evidence="1" type="ORF">S01H4_19258</name>
</gene>
<protein>
    <submittedName>
        <fullName evidence="1">Uncharacterized protein</fullName>
    </submittedName>
</protein>
<comment type="caution">
    <text evidence="1">The sequence shown here is derived from an EMBL/GenBank/DDBJ whole genome shotgun (WGS) entry which is preliminary data.</text>
</comment>
<name>X0ZAJ4_9ZZZZ</name>
<evidence type="ECO:0000313" key="1">
    <source>
        <dbReference type="EMBL" id="GAG55317.1"/>
    </source>
</evidence>
<dbReference type="AlphaFoldDB" id="X0ZAJ4"/>
<proteinExistence type="predicted"/>
<accession>X0ZAJ4</accession>
<reference evidence="1" key="1">
    <citation type="journal article" date="2014" name="Front. Microbiol.">
        <title>High frequency of phylogenetically diverse reductive dehalogenase-homologous genes in deep subseafloor sedimentary metagenomes.</title>
        <authorList>
            <person name="Kawai M."/>
            <person name="Futagami T."/>
            <person name="Toyoda A."/>
            <person name="Takaki Y."/>
            <person name="Nishi S."/>
            <person name="Hori S."/>
            <person name="Arai W."/>
            <person name="Tsubouchi T."/>
            <person name="Morono Y."/>
            <person name="Uchiyama I."/>
            <person name="Ito T."/>
            <person name="Fujiyama A."/>
            <person name="Inagaki F."/>
            <person name="Takami H."/>
        </authorList>
    </citation>
    <scope>NUCLEOTIDE SEQUENCE</scope>
    <source>
        <strain evidence="1">Expedition CK06-06</strain>
    </source>
</reference>
<organism evidence="1">
    <name type="scientific">marine sediment metagenome</name>
    <dbReference type="NCBI Taxonomy" id="412755"/>
    <lineage>
        <taxon>unclassified sequences</taxon>
        <taxon>metagenomes</taxon>
        <taxon>ecological metagenomes</taxon>
    </lineage>
</organism>